<evidence type="ECO:0000313" key="1">
    <source>
        <dbReference type="EMBL" id="GAJ15521.1"/>
    </source>
</evidence>
<gene>
    <name evidence="1" type="ORF">S12H4_42684</name>
</gene>
<reference evidence="1" key="1">
    <citation type="journal article" date="2014" name="Front. Microbiol.">
        <title>High frequency of phylogenetically diverse reductive dehalogenase-homologous genes in deep subseafloor sedimentary metagenomes.</title>
        <authorList>
            <person name="Kawai M."/>
            <person name="Futagami T."/>
            <person name="Toyoda A."/>
            <person name="Takaki Y."/>
            <person name="Nishi S."/>
            <person name="Hori S."/>
            <person name="Arai W."/>
            <person name="Tsubouchi T."/>
            <person name="Morono Y."/>
            <person name="Uchiyama I."/>
            <person name="Ito T."/>
            <person name="Fujiyama A."/>
            <person name="Inagaki F."/>
            <person name="Takami H."/>
        </authorList>
    </citation>
    <scope>NUCLEOTIDE SEQUENCE</scope>
    <source>
        <strain evidence="1">Expedition CK06-06</strain>
    </source>
</reference>
<proteinExistence type="predicted"/>
<organism evidence="1">
    <name type="scientific">marine sediment metagenome</name>
    <dbReference type="NCBI Taxonomy" id="412755"/>
    <lineage>
        <taxon>unclassified sequences</taxon>
        <taxon>metagenomes</taxon>
        <taxon>ecological metagenomes</taxon>
    </lineage>
</organism>
<feature type="non-terminal residue" evidence="1">
    <location>
        <position position="42"/>
    </location>
</feature>
<dbReference type="AlphaFoldDB" id="X1VJI8"/>
<dbReference type="EMBL" id="BARW01026142">
    <property type="protein sequence ID" value="GAJ15521.1"/>
    <property type="molecule type" value="Genomic_DNA"/>
</dbReference>
<protein>
    <submittedName>
        <fullName evidence="1">Uncharacterized protein</fullName>
    </submittedName>
</protein>
<sequence length="42" mass="4598">MRAGPLNKRLTVQCVVETQVFGKMVPSNVVLATVWAEVEPLS</sequence>
<name>X1VJI8_9ZZZZ</name>
<accession>X1VJI8</accession>
<comment type="caution">
    <text evidence="1">The sequence shown here is derived from an EMBL/GenBank/DDBJ whole genome shotgun (WGS) entry which is preliminary data.</text>
</comment>